<dbReference type="OrthoDB" id="186013at2759"/>
<keyword evidence="1" id="KW-0175">Coiled coil</keyword>
<evidence type="ECO:0000313" key="3">
    <source>
        <dbReference type="Proteomes" id="UP000697127"/>
    </source>
</evidence>
<keyword evidence="3" id="KW-1185">Reference proteome</keyword>
<comment type="caution">
    <text evidence="2">The sequence shown here is derived from an EMBL/GenBank/DDBJ whole genome shotgun (WGS) entry which is preliminary data.</text>
</comment>
<reference evidence="2" key="1">
    <citation type="submission" date="2020-11" db="EMBL/GenBank/DDBJ databases">
        <title>Kefir isolates.</title>
        <authorList>
            <person name="Marcisauskas S."/>
            <person name="Kim Y."/>
            <person name="Blasche S."/>
        </authorList>
    </citation>
    <scope>NUCLEOTIDE SEQUENCE</scope>
    <source>
        <strain evidence="2">Olga-1</strain>
    </source>
</reference>
<feature type="coiled-coil region" evidence="1">
    <location>
        <begin position="292"/>
        <end position="324"/>
    </location>
</feature>
<dbReference type="Proteomes" id="UP000697127">
    <property type="component" value="Unassembled WGS sequence"/>
</dbReference>
<evidence type="ECO:0008006" key="4">
    <source>
        <dbReference type="Google" id="ProtNLM"/>
    </source>
</evidence>
<sequence length="339" mass="40051">MSKSATNTINKTIKYAKPSAKLINSKLKQEQNIKIERNKLAMASVKDIFSIFNPNSGNDEDFDLTDFDCKIYYANPKLYENLPFFKQSFIIQEMEENLKKNWKSLDKDIKRFSIWYAYGSHGPRDGFVELHDYFTPYGIENEDNNKINEIKQNNEIIKDKDNTELDKIINKISIDTIHSSSDSEKSALQMSNNALNSLQLNNRPEIPPDLPFKLPSILKSFKPKNSDKIHKLPTLDPRSFGLKRLKQYRQDRRMNPINRIILVLTIFLTVLCFRQDRRVNVTGKVPDYPWDIAEREEREQQEKKQKDELLLKELELTKTEKENENVTKRGKKWYYLWLF</sequence>
<gene>
    <name evidence="2" type="ORF">C6P40_001928</name>
</gene>
<dbReference type="EMBL" id="PUHW01000220">
    <property type="protein sequence ID" value="KAG0687759.1"/>
    <property type="molecule type" value="Genomic_DNA"/>
</dbReference>
<protein>
    <recommendedName>
        <fullName evidence="4">Genetic interactor of prohibitin 7, mitochondrial</fullName>
    </recommendedName>
</protein>
<organism evidence="2 3">
    <name type="scientific">Pichia californica</name>
    <dbReference type="NCBI Taxonomy" id="460514"/>
    <lineage>
        <taxon>Eukaryota</taxon>
        <taxon>Fungi</taxon>
        <taxon>Dikarya</taxon>
        <taxon>Ascomycota</taxon>
        <taxon>Saccharomycotina</taxon>
        <taxon>Pichiomycetes</taxon>
        <taxon>Pichiales</taxon>
        <taxon>Pichiaceae</taxon>
        <taxon>Pichia</taxon>
    </lineage>
</organism>
<dbReference type="AlphaFoldDB" id="A0A9P6WIG0"/>
<evidence type="ECO:0000313" key="2">
    <source>
        <dbReference type="EMBL" id="KAG0687759.1"/>
    </source>
</evidence>
<proteinExistence type="predicted"/>
<name>A0A9P6WIG0_9ASCO</name>
<evidence type="ECO:0000256" key="1">
    <source>
        <dbReference type="SAM" id="Coils"/>
    </source>
</evidence>
<accession>A0A9P6WIG0</accession>